<name>A0ABY6V177_BIOOC</name>
<sequence>MKIPSSTNKKGNRFKWKNISLFFSSYSKEKVQDSSQNPSSAWSIPTLLSTSPEESQEPREGPQRQPSTRALSTIFTPLSESQLLIRINTNDHRMPEGQSSPEEEDAIQPRGVLEDPNPLGFMNFGPLHRSSDWALLSWNDRRSNLSDSWSDQTDVEVGEVKNLEKKGIKSAVQAFWTKHDLSRNPFLPRPKHLKPARVRFPLD</sequence>
<feature type="region of interest" description="Disordered" evidence="1">
    <location>
        <begin position="92"/>
        <end position="111"/>
    </location>
</feature>
<keyword evidence="3" id="KW-1185">Reference proteome</keyword>
<dbReference type="Proteomes" id="UP000766486">
    <property type="component" value="Unassembled WGS sequence"/>
</dbReference>
<feature type="region of interest" description="Disordered" evidence="1">
    <location>
        <begin position="27"/>
        <end position="70"/>
    </location>
</feature>
<dbReference type="EMBL" id="CABFNS010000925">
    <property type="protein sequence ID" value="VUC36099.1"/>
    <property type="molecule type" value="Genomic_DNA"/>
</dbReference>
<proteinExistence type="predicted"/>
<evidence type="ECO:0000313" key="3">
    <source>
        <dbReference type="Proteomes" id="UP000766486"/>
    </source>
</evidence>
<evidence type="ECO:0000313" key="2">
    <source>
        <dbReference type="EMBL" id="VUC36099.1"/>
    </source>
</evidence>
<protein>
    <submittedName>
        <fullName evidence="2">Uncharacterized protein</fullName>
    </submittedName>
</protein>
<evidence type="ECO:0000256" key="1">
    <source>
        <dbReference type="SAM" id="MobiDB-lite"/>
    </source>
</evidence>
<comment type="caution">
    <text evidence="2">The sequence shown here is derived from an EMBL/GenBank/DDBJ whole genome shotgun (WGS) entry which is preliminary data.</text>
</comment>
<organism evidence="2 3">
    <name type="scientific">Bionectria ochroleuca</name>
    <name type="common">Gliocladium roseum</name>
    <dbReference type="NCBI Taxonomy" id="29856"/>
    <lineage>
        <taxon>Eukaryota</taxon>
        <taxon>Fungi</taxon>
        <taxon>Dikarya</taxon>
        <taxon>Ascomycota</taxon>
        <taxon>Pezizomycotina</taxon>
        <taxon>Sordariomycetes</taxon>
        <taxon>Hypocreomycetidae</taxon>
        <taxon>Hypocreales</taxon>
        <taxon>Bionectriaceae</taxon>
        <taxon>Clonostachys</taxon>
    </lineage>
</organism>
<gene>
    <name evidence="2" type="ORF">CLO192961_LOCUS434854</name>
</gene>
<accession>A0ABY6V177</accession>
<feature type="compositionally biased region" description="Polar residues" evidence="1">
    <location>
        <begin position="33"/>
        <end position="53"/>
    </location>
</feature>
<reference evidence="2 3" key="1">
    <citation type="submission" date="2019-06" db="EMBL/GenBank/DDBJ databases">
        <authorList>
            <person name="Broberg M."/>
        </authorList>
    </citation>
    <scope>NUCLEOTIDE SEQUENCE [LARGE SCALE GENOMIC DNA]</scope>
</reference>